<evidence type="ECO:0000313" key="7">
    <source>
        <dbReference type="Proteomes" id="UP000664303"/>
    </source>
</evidence>
<evidence type="ECO:0000313" key="6">
    <source>
        <dbReference type="EMBL" id="MBN7796779.1"/>
    </source>
</evidence>
<evidence type="ECO:0000256" key="1">
    <source>
        <dbReference type="ARBA" id="ARBA00009437"/>
    </source>
</evidence>
<evidence type="ECO:0000256" key="4">
    <source>
        <dbReference type="ARBA" id="ARBA00023163"/>
    </source>
</evidence>
<protein>
    <submittedName>
        <fullName evidence="6">LysR family transcriptional regulator</fullName>
    </submittedName>
</protein>
<keyword evidence="3" id="KW-0238">DNA-binding</keyword>
<evidence type="ECO:0000256" key="2">
    <source>
        <dbReference type="ARBA" id="ARBA00023015"/>
    </source>
</evidence>
<dbReference type="EMBL" id="JAFKCZ010000006">
    <property type="protein sequence ID" value="MBN7796779.1"/>
    <property type="molecule type" value="Genomic_DNA"/>
</dbReference>
<dbReference type="RefSeq" id="WP_206560226.1">
    <property type="nucleotide sequence ID" value="NZ_JAFKCZ010000006.1"/>
</dbReference>
<dbReference type="GO" id="GO:0005829">
    <property type="term" value="C:cytosol"/>
    <property type="evidence" value="ECO:0007669"/>
    <property type="project" value="TreeGrafter"/>
</dbReference>
<dbReference type="Proteomes" id="UP000664303">
    <property type="component" value="Unassembled WGS sequence"/>
</dbReference>
<keyword evidence="2" id="KW-0805">Transcription regulation</keyword>
<name>A0A939DEV6_9GAMM</name>
<dbReference type="PRINTS" id="PR00039">
    <property type="entry name" value="HTHLYSR"/>
</dbReference>
<keyword evidence="7" id="KW-1185">Reference proteome</keyword>
<dbReference type="InterPro" id="IPR036390">
    <property type="entry name" value="WH_DNA-bd_sf"/>
</dbReference>
<evidence type="ECO:0000256" key="3">
    <source>
        <dbReference type="ARBA" id="ARBA00023125"/>
    </source>
</evidence>
<dbReference type="InterPro" id="IPR005119">
    <property type="entry name" value="LysR_subst-bd"/>
</dbReference>
<dbReference type="Gene3D" id="1.10.10.10">
    <property type="entry name" value="Winged helix-like DNA-binding domain superfamily/Winged helix DNA-binding domain"/>
    <property type="match status" value="1"/>
</dbReference>
<dbReference type="InterPro" id="IPR036388">
    <property type="entry name" value="WH-like_DNA-bd_sf"/>
</dbReference>
<dbReference type="Pfam" id="PF00126">
    <property type="entry name" value="HTH_1"/>
    <property type="match status" value="1"/>
</dbReference>
<dbReference type="SUPFAM" id="SSF53850">
    <property type="entry name" value="Periplasmic binding protein-like II"/>
    <property type="match status" value="1"/>
</dbReference>
<dbReference type="InterPro" id="IPR050950">
    <property type="entry name" value="HTH-type_LysR_regulators"/>
</dbReference>
<organism evidence="6 7">
    <name type="scientific">Parahaliea mediterranea</name>
    <dbReference type="NCBI Taxonomy" id="651086"/>
    <lineage>
        <taxon>Bacteria</taxon>
        <taxon>Pseudomonadati</taxon>
        <taxon>Pseudomonadota</taxon>
        <taxon>Gammaproteobacteria</taxon>
        <taxon>Cellvibrionales</taxon>
        <taxon>Halieaceae</taxon>
        <taxon>Parahaliea</taxon>
    </lineage>
</organism>
<dbReference type="SUPFAM" id="SSF46785">
    <property type="entry name" value="Winged helix' DNA-binding domain"/>
    <property type="match status" value="1"/>
</dbReference>
<dbReference type="GO" id="GO:0003677">
    <property type="term" value="F:DNA binding"/>
    <property type="evidence" value="ECO:0007669"/>
    <property type="project" value="UniProtKB-KW"/>
</dbReference>
<accession>A0A939DEV6</accession>
<comment type="caution">
    <text evidence="6">The sequence shown here is derived from an EMBL/GenBank/DDBJ whole genome shotgun (WGS) entry which is preliminary data.</text>
</comment>
<dbReference type="GO" id="GO:0003700">
    <property type="term" value="F:DNA-binding transcription factor activity"/>
    <property type="evidence" value="ECO:0007669"/>
    <property type="project" value="InterPro"/>
</dbReference>
<reference evidence="6" key="1">
    <citation type="submission" date="2021-02" db="EMBL/GenBank/DDBJ databases">
        <title>PHA producing bacteria isolated from coastal sediment in Guangdong, Shenzhen.</title>
        <authorList>
            <person name="Zheng W."/>
            <person name="Yu S."/>
            <person name="Huang Y."/>
        </authorList>
    </citation>
    <scope>NUCLEOTIDE SEQUENCE</scope>
    <source>
        <strain evidence="6">TN14-10</strain>
    </source>
</reference>
<keyword evidence="4" id="KW-0804">Transcription</keyword>
<dbReference type="PROSITE" id="PS50931">
    <property type="entry name" value="HTH_LYSR"/>
    <property type="match status" value="1"/>
</dbReference>
<evidence type="ECO:0000259" key="5">
    <source>
        <dbReference type="PROSITE" id="PS50931"/>
    </source>
</evidence>
<proteinExistence type="inferred from homology"/>
<dbReference type="PANTHER" id="PTHR30419:SF30">
    <property type="entry name" value="LYSR FAMILY TRANSCRIPTIONAL REGULATOR"/>
    <property type="match status" value="1"/>
</dbReference>
<dbReference type="Pfam" id="PF03466">
    <property type="entry name" value="LysR_substrate"/>
    <property type="match status" value="1"/>
</dbReference>
<dbReference type="PANTHER" id="PTHR30419">
    <property type="entry name" value="HTH-TYPE TRANSCRIPTIONAL REGULATOR YBHD"/>
    <property type="match status" value="1"/>
</dbReference>
<sequence length="314" mass="34687">MSTRQTIETRQLQHVATLARCGNFHRAAEALFITQPALTKSIRKLEQQLGVALFDRDPDLVRPTEHCLVLLEHGRRIFDELDQVGNRLAELSAQPLSRVMVGCGPIIGGWGLQEAITQMHAAYPAVRFSIQFGNAADLAQQLRARQLHVMVADTEALEGDLDVDIAPLPTEEFVFTCRTGHPLARAGVVESPDLLHYKMALPGLVPRAKPWLGQFMPEGWHIDAFVDQIVGVTSDNYHLLLDLLVTTDYLSIGPRSVFQRLFDQGRLMPLASEAADAIASRPGIVRLRGRTLPEAITTFCDALQDTAERLVTGS</sequence>
<comment type="similarity">
    <text evidence="1">Belongs to the LysR transcriptional regulatory family.</text>
</comment>
<feature type="domain" description="HTH lysR-type" evidence="5">
    <location>
        <begin position="7"/>
        <end position="64"/>
    </location>
</feature>
<gene>
    <name evidence="6" type="ORF">JYP50_09265</name>
</gene>
<dbReference type="InterPro" id="IPR000847">
    <property type="entry name" value="LysR_HTH_N"/>
</dbReference>
<dbReference type="AlphaFoldDB" id="A0A939DEV6"/>
<dbReference type="Gene3D" id="3.40.190.290">
    <property type="match status" value="1"/>
</dbReference>